<name>A0A8H7Z8R7_AJECA</name>
<keyword evidence="6 8" id="KW-0539">Nucleus</keyword>
<dbReference type="PANTHER" id="PTHR15840">
    <property type="entry name" value="CGI-121 FAMILY MEMBER"/>
    <property type="match status" value="1"/>
</dbReference>
<dbReference type="VEuPathDB" id="FungiDB:I7I52_01035"/>
<dbReference type="OrthoDB" id="1277691at2759"/>
<evidence type="ECO:0000313" key="9">
    <source>
        <dbReference type="EMBL" id="KAG5303134.1"/>
    </source>
</evidence>
<evidence type="ECO:0000256" key="7">
    <source>
        <dbReference type="ARBA" id="ARBA00025043"/>
    </source>
</evidence>
<dbReference type="AlphaFoldDB" id="A0A8H7Z8R7"/>
<dbReference type="Proteomes" id="UP000670092">
    <property type="component" value="Unassembled WGS sequence"/>
</dbReference>
<evidence type="ECO:0000256" key="2">
    <source>
        <dbReference type="ARBA" id="ARBA00005546"/>
    </source>
</evidence>
<dbReference type="InterPro" id="IPR013926">
    <property type="entry name" value="CGI121/TPRKB"/>
</dbReference>
<gene>
    <name evidence="9" type="ORF">I7I52_01035</name>
</gene>
<sequence>MPSIQTIQLSHLPSNSPVHIALYRDLQNASFLREQLLAGNTEFEYAFIDAATMLSTTHLLAAVFRALNDHQNNRLKSKNVHSEIVYSLSANNNIAESFRKFGLTDATKDLIVVKVSMSPGVTSESVAQHLGEVVKGISLTFDDDNLRLVSDIGRIKKAYKLGSGITKPALKAEPGKAGQNYSHKPVEIEMRDLERTILGLMALRGS</sequence>
<dbReference type="Gene3D" id="3.30.2380.10">
    <property type="entry name" value="CGI121/TPRKB"/>
    <property type="match status" value="1"/>
</dbReference>
<dbReference type="GO" id="GO:0005634">
    <property type="term" value="C:nucleus"/>
    <property type="evidence" value="ECO:0007669"/>
    <property type="project" value="UniProtKB-SubCell"/>
</dbReference>
<evidence type="ECO:0000313" key="10">
    <source>
        <dbReference type="Proteomes" id="UP000670092"/>
    </source>
</evidence>
<comment type="caution">
    <text evidence="9">The sequence shown here is derived from an EMBL/GenBank/DDBJ whole genome shotgun (WGS) entry which is preliminary data.</text>
</comment>
<comment type="similarity">
    <text evidence="2 8">Belongs to the CGI121/TPRKB family.</text>
</comment>
<comment type="subcellular location">
    <subcellularLocation>
        <location evidence="1">Nucleus</location>
    </subcellularLocation>
</comment>
<evidence type="ECO:0000256" key="3">
    <source>
        <dbReference type="ARBA" id="ARBA00015316"/>
    </source>
</evidence>
<evidence type="ECO:0000256" key="8">
    <source>
        <dbReference type="RuleBase" id="RU004398"/>
    </source>
</evidence>
<comment type="function">
    <text evidence="7">Component of the EKC/KEOPS complex that is required for the formation of a threonylcarbamoyl group on adenosine at position 37 (t(6)A37) in tRNAs that read codons beginning with adenine. The complex is probably involved in the transfer of the threonylcarbamoyl moiety of threonylcarbamoyl-AMP (TC-AMP) to the N6 group of A37. CGI121 acts as an allosteric effector that regulates the t(6)A activity of the complex. The EKC/KEOPS complex also promotes both telomere uncapping and telomere elongation. The complex is required for efficient recruitment of transcriptional coactivators. CGI121 is not required for tRNA modification.</text>
</comment>
<dbReference type="PANTHER" id="PTHR15840:SF10">
    <property type="entry name" value="EKC_KEOPS COMPLEX SUBUNIT TPRKB"/>
    <property type="match status" value="1"/>
</dbReference>
<evidence type="ECO:0000256" key="1">
    <source>
        <dbReference type="ARBA" id="ARBA00004123"/>
    </source>
</evidence>
<evidence type="ECO:0000256" key="5">
    <source>
        <dbReference type="ARBA" id="ARBA00022694"/>
    </source>
</evidence>
<keyword evidence="5" id="KW-0819">tRNA processing</keyword>
<dbReference type="EMBL" id="JAEVHI010000001">
    <property type="protein sequence ID" value="KAG5303134.1"/>
    <property type="molecule type" value="Genomic_DNA"/>
</dbReference>
<protein>
    <recommendedName>
        <fullName evidence="4">EKC/KEOPS complex subunit CGI121</fullName>
    </recommendedName>
    <alternativeName>
        <fullName evidence="3">EKC/KEOPS complex subunit cgi121</fullName>
    </alternativeName>
</protein>
<dbReference type="GO" id="GO:0005829">
    <property type="term" value="C:cytosol"/>
    <property type="evidence" value="ECO:0007669"/>
    <property type="project" value="TreeGrafter"/>
</dbReference>
<accession>A0A8H7Z8R7</accession>
<reference evidence="9 10" key="1">
    <citation type="submission" date="2021-01" db="EMBL/GenBank/DDBJ databases">
        <title>Chromosome-level genome assembly of a human fungal pathogen reveals clustering of transcriptionally co-regulated genes.</title>
        <authorList>
            <person name="Voorhies M."/>
            <person name="Cohen S."/>
            <person name="Shea T.P."/>
            <person name="Petrus S."/>
            <person name="Munoz J.F."/>
            <person name="Poplawski S."/>
            <person name="Goldman W.E."/>
            <person name="Michael T."/>
            <person name="Cuomo C.A."/>
            <person name="Sil A."/>
            <person name="Beyhan S."/>
        </authorList>
    </citation>
    <scope>NUCLEOTIDE SEQUENCE [LARGE SCALE GENOMIC DNA]</scope>
    <source>
        <strain evidence="9 10">G184AR</strain>
    </source>
</reference>
<dbReference type="GO" id="GO:0000408">
    <property type="term" value="C:EKC/KEOPS complex"/>
    <property type="evidence" value="ECO:0007669"/>
    <property type="project" value="TreeGrafter"/>
</dbReference>
<dbReference type="GO" id="GO:0002949">
    <property type="term" value="P:tRNA threonylcarbamoyladenosine modification"/>
    <property type="evidence" value="ECO:0007669"/>
    <property type="project" value="TreeGrafter"/>
</dbReference>
<dbReference type="InterPro" id="IPR036504">
    <property type="entry name" value="CGI121/TPRKB_sf"/>
</dbReference>
<dbReference type="Pfam" id="PF08617">
    <property type="entry name" value="CGI-121"/>
    <property type="match status" value="1"/>
</dbReference>
<proteinExistence type="inferred from homology"/>
<evidence type="ECO:0000256" key="6">
    <source>
        <dbReference type="ARBA" id="ARBA00023242"/>
    </source>
</evidence>
<dbReference type="SUPFAM" id="SSF143870">
    <property type="entry name" value="PF0523-like"/>
    <property type="match status" value="1"/>
</dbReference>
<evidence type="ECO:0000256" key="4">
    <source>
        <dbReference type="ARBA" id="ARBA00016009"/>
    </source>
</evidence>
<organism evidence="9 10">
    <name type="scientific">Ajellomyces capsulatus</name>
    <name type="common">Darling's disease fungus</name>
    <name type="synonym">Histoplasma capsulatum</name>
    <dbReference type="NCBI Taxonomy" id="5037"/>
    <lineage>
        <taxon>Eukaryota</taxon>
        <taxon>Fungi</taxon>
        <taxon>Dikarya</taxon>
        <taxon>Ascomycota</taxon>
        <taxon>Pezizomycotina</taxon>
        <taxon>Eurotiomycetes</taxon>
        <taxon>Eurotiomycetidae</taxon>
        <taxon>Onygenales</taxon>
        <taxon>Ajellomycetaceae</taxon>
        <taxon>Histoplasma</taxon>
    </lineage>
</organism>